<evidence type="ECO:0000313" key="16">
    <source>
        <dbReference type="Proteomes" id="UP001249851"/>
    </source>
</evidence>
<proteinExistence type="inferred from homology"/>
<sequence>MAKAPCTEPIENFFDIYDEIGRGQYAVVKRCKEKATGKEFAAKFVRKRRKGKDCRAEVWHEVEVLHATNSPHQHPQIITLYDVFETRSEIILILELALGGDLHRHCVAYDTDEPASSRSEREVVFLLRQILEGVKHLHERDFVHLDIKPNNILLMTEHSYPEIKIIDFGLARQIKDGEQICLIVGTPEYVVGKGKTTDSQSLDVWRSGNSQGGGGGEGDVGGWRLTGLSPFAGEDKQETCYNVSLGALDFPEDYFKNISHTAQDFIKRILQRDADDRPSVQECLNHPWLNTEELFQRSPIRKSRRSCGSEQKQRRKKLKKMQKQNGVADGSPIPIVNGVGGDSR</sequence>
<evidence type="ECO:0000256" key="13">
    <source>
        <dbReference type="SAM" id="MobiDB-lite"/>
    </source>
</evidence>
<dbReference type="SMART" id="SM00220">
    <property type="entry name" value="S_TKc"/>
    <property type="match status" value="1"/>
</dbReference>
<keyword evidence="5 11" id="KW-0547">Nucleotide-binding</keyword>
<dbReference type="PROSITE" id="PS00108">
    <property type="entry name" value="PROTEIN_KINASE_ST"/>
    <property type="match status" value="1"/>
</dbReference>
<dbReference type="EC" id="2.7.11.1" evidence="1"/>
<dbReference type="GO" id="GO:0004674">
    <property type="term" value="F:protein serine/threonine kinase activity"/>
    <property type="evidence" value="ECO:0007669"/>
    <property type="project" value="UniProtKB-KW"/>
</dbReference>
<evidence type="ECO:0000256" key="3">
    <source>
        <dbReference type="ARBA" id="ARBA00022553"/>
    </source>
</evidence>
<dbReference type="Gene3D" id="1.10.510.10">
    <property type="entry name" value="Transferase(Phosphotransferase) domain 1"/>
    <property type="match status" value="1"/>
</dbReference>
<feature type="binding site" evidence="11">
    <location>
        <position position="47"/>
    </location>
    <ligand>
        <name>ATP</name>
        <dbReference type="ChEBI" id="CHEBI:30616"/>
    </ligand>
</feature>
<feature type="compositionally biased region" description="Basic residues" evidence="13">
    <location>
        <begin position="313"/>
        <end position="322"/>
    </location>
</feature>
<dbReference type="InterPro" id="IPR017441">
    <property type="entry name" value="Protein_kinase_ATP_BS"/>
</dbReference>
<dbReference type="GO" id="GO:0005524">
    <property type="term" value="F:ATP binding"/>
    <property type="evidence" value="ECO:0007669"/>
    <property type="project" value="UniProtKB-UniRule"/>
</dbReference>
<dbReference type="PANTHER" id="PTHR24342">
    <property type="entry name" value="SERINE/THREONINE-PROTEIN KINASE 17"/>
    <property type="match status" value="1"/>
</dbReference>
<keyword evidence="16" id="KW-1185">Reference proteome</keyword>
<evidence type="ECO:0000256" key="1">
    <source>
        <dbReference type="ARBA" id="ARBA00012513"/>
    </source>
</evidence>
<protein>
    <recommendedName>
        <fullName evidence="1">non-specific serine/threonine protein kinase</fullName>
        <ecNumber evidence="1">2.7.11.1</ecNumber>
    </recommendedName>
</protein>
<dbReference type="PANTHER" id="PTHR24342:SF12">
    <property type="entry name" value="DEATH-ASSOCIATED PROTEIN KINASE RELATED"/>
    <property type="match status" value="1"/>
</dbReference>
<dbReference type="GO" id="GO:0043065">
    <property type="term" value="P:positive regulation of apoptotic process"/>
    <property type="evidence" value="ECO:0007669"/>
    <property type="project" value="TreeGrafter"/>
</dbReference>
<dbReference type="InterPro" id="IPR000719">
    <property type="entry name" value="Prot_kinase_dom"/>
</dbReference>
<evidence type="ECO:0000256" key="8">
    <source>
        <dbReference type="ARBA" id="ARBA00047899"/>
    </source>
</evidence>
<organism evidence="15 16">
    <name type="scientific">Acropora cervicornis</name>
    <name type="common">Staghorn coral</name>
    <dbReference type="NCBI Taxonomy" id="6130"/>
    <lineage>
        <taxon>Eukaryota</taxon>
        <taxon>Metazoa</taxon>
        <taxon>Cnidaria</taxon>
        <taxon>Anthozoa</taxon>
        <taxon>Hexacorallia</taxon>
        <taxon>Scleractinia</taxon>
        <taxon>Astrocoeniina</taxon>
        <taxon>Acroporidae</taxon>
        <taxon>Acropora</taxon>
    </lineage>
</organism>
<comment type="caution">
    <text evidence="15">The sequence shown here is derived from an EMBL/GenBank/DDBJ whole genome shotgun (WGS) entry which is preliminary data.</text>
</comment>
<evidence type="ECO:0000256" key="5">
    <source>
        <dbReference type="ARBA" id="ARBA00022741"/>
    </source>
</evidence>
<dbReference type="Proteomes" id="UP001249851">
    <property type="component" value="Unassembled WGS sequence"/>
</dbReference>
<dbReference type="SUPFAM" id="SSF56112">
    <property type="entry name" value="Protein kinase-like (PK-like)"/>
    <property type="match status" value="1"/>
</dbReference>
<evidence type="ECO:0000256" key="10">
    <source>
        <dbReference type="ARBA" id="ARBA00060827"/>
    </source>
</evidence>
<evidence type="ECO:0000259" key="14">
    <source>
        <dbReference type="PROSITE" id="PS50011"/>
    </source>
</evidence>
<evidence type="ECO:0000313" key="15">
    <source>
        <dbReference type="EMBL" id="KAK2564728.1"/>
    </source>
</evidence>
<comment type="catalytic activity">
    <reaction evidence="8">
        <text>L-threonyl-[protein] + ATP = O-phospho-L-threonyl-[protein] + ADP + H(+)</text>
        <dbReference type="Rhea" id="RHEA:46608"/>
        <dbReference type="Rhea" id="RHEA-COMP:11060"/>
        <dbReference type="Rhea" id="RHEA-COMP:11605"/>
        <dbReference type="ChEBI" id="CHEBI:15378"/>
        <dbReference type="ChEBI" id="CHEBI:30013"/>
        <dbReference type="ChEBI" id="CHEBI:30616"/>
        <dbReference type="ChEBI" id="CHEBI:61977"/>
        <dbReference type="ChEBI" id="CHEBI:456216"/>
        <dbReference type="EC" id="2.7.11.1"/>
    </reaction>
</comment>
<feature type="region of interest" description="Disordered" evidence="13">
    <location>
        <begin position="300"/>
        <end position="344"/>
    </location>
</feature>
<dbReference type="InterPro" id="IPR008271">
    <property type="entry name" value="Ser/Thr_kinase_AS"/>
</dbReference>
<evidence type="ECO:0000256" key="4">
    <source>
        <dbReference type="ARBA" id="ARBA00022679"/>
    </source>
</evidence>
<accession>A0AAD9QNW0</accession>
<dbReference type="FunFam" id="3.30.200.20:FF:000175">
    <property type="entry name" value="Serine/threonine-protein kinase 17B"/>
    <property type="match status" value="1"/>
</dbReference>
<dbReference type="Pfam" id="PF00069">
    <property type="entry name" value="Pkinase"/>
    <property type="match status" value="1"/>
</dbReference>
<comment type="similarity">
    <text evidence="10">Belongs to the protein kinase superfamily. CAMK Ser/Thr protein kinase family. DAP kinase subfamily.</text>
</comment>
<dbReference type="GO" id="GO:0005634">
    <property type="term" value="C:nucleus"/>
    <property type="evidence" value="ECO:0007669"/>
    <property type="project" value="TreeGrafter"/>
</dbReference>
<evidence type="ECO:0000256" key="12">
    <source>
        <dbReference type="RuleBase" id="RU000304"/>
    </source>
</evidence>
<keyword evidence="4" id="KW-0808">Transferase</keyword>
<evidence type="ECO:0000256" key="9">
    <source>
        <dbReference type="ARBA" id="ARBA00048679"/>
    </source>
</evidence>
<dbReference type="PROSITE" id="PS50011">
    <property type="entry name" value="PROTEIN_KINASE_DOM"/>
    <property type="match status" value="1"/>
</dbReference>
<dbReference type="Gene3D" id="3.30.200.20">
    <property type="entry name" value="Phosphorylase Kinase, domain 1"/>
    <property type="match status" value="1"/>
</dbReference>
<keyword evidence="7 11" id="KW-0067">ATP-binding</keyword>
<dbReference type="EMBL" id="JARQWQ010000021">
    <property type="protein sequence ID" value="KAK2564728.1"/>
    <property type="molecule type" value="Genomic_DNA"/>
</dbReference>
<dbReference type="GO" id="GO:0035556">
    <property type="term" value="P:intracellular signal transduction"/>
    <property type="evidence" value="ECO:0007669"/>
    <property type="project" value="TreeGrafter"/>
</dbReference>
<evidence type="ECO:0000256" key="2">
    <source>
        <dbReference type="ARBA" id="ARBA00022527"/>
    </source>
</evidence>
<reference evidence="15" key="1">
    <citation type="journal article" date="2023" name="G3 (Bethesda)">
        <title>Whole genome assembly and annotation of the endangered Caribbean coral Acropora cervicornis.</title>
        <authorList>
            <person name="Selwyn J.D."/>
            <person name="Vollmer S.V."/>
        </authorList>
    </citation>
    <scope>NUCLEOTIDE SEQUENCE</scope>
    <source>
        <strain evidence="15">K2</strain>
    </source>
</reference>
<keyword evidence="3" id="KW-0597">Phosphoprotein</keyword>
<dbReference type="PROSITE" id="PS00107">
    <property type="entry name" value="PROTEIN_KINASE_ATP"/>
    <property type="match status" value="1"/>
</dbReference>
<gene>
    <name evidence="15" type="ORF">P5673_011408</name>
</gene>
<dbReference type="AlphaFoldDB" id="A0AAD9QNW0"/>
<keyword evidence="2 12" id="KW-0723">Serine/threonine-protein kinase</keyword>
<keyword evidence="6 15" id="KW-0418">Kinase</keyword>
<evidence type="ECO:0000256" key="11">
    <source>
        <dbReference type="PROSITE-ProRule" id="PRU10141"/>
    </source>
</evidence>
<name>A0AAD9QNW0_ACRCE</name>
<reference evidence="15" key="2">
    <citation type="journal article" date="2023" name="Science">
        <title>Genomic signatures of disease resistance in endangered staghorn corals.</title>
        <authorList>
            <person name="Vollmer S.V."/>
            <person name="Selwyn J.D."/>
            <person name="Despard B.A."/>
            <person name="Roesel C.L."/>
        </authorList>
    </citation>
    <scope>NUCLEOTIDE SEQUENCE</scope>
    <source>
        <strain evidence="15">K2</strain>
    </source>
</reference>
<evidence type="ECO:0000256" key="7">
    <source>
        <dbReference type="ARBA" id="ARBA00022840"/>
    </source>
</evidence>
<feature type="domain" description="Protein kinase" evidence="14">
    <location>
        <begin position="14"/>
        <end position="289"/>
    </location>
</feature>
<comment type="catalytic activity">
    <reaction evidence="9">
        <text>L-seryl-[protein] + ATP = O-phospho-L-seryl-[protein] + ADP + H(+)</text>
        <dbReference type="Rhea" id="RHEA:17989"/>
        <dbReference type="Rhea" id="RHEA-COMP:9863"/>
        <dbReference type="Rhea" id="RHEA-COMP:11604"/>
        <dbReference type="ChEBI" id="CHEBI:15378"/>
        <dbReference type="ChEBI" id="CHEBI:29999"/>
        <dbReference type="ChEBI" id="CHEBI:30616"/>
        <dbReference type="ChEBI" id="CHEBI:83421"/>
        <dbReference type="ChEBI" id="CHEBI:456216"/>
        <dbReference type="EC" id="2.7.11.1"/>
    </reaction>
</comment>
<dbReference type="InterPro" id="IPR011009">
    <property type="entry name" value="Kinase-like_dom_sf"/>
</dbReference>
<evidence type="ECO:0000256" key="6">
    <source>
        <dbReference type="ARBA" id="ARBA00022777"/>
    </source>
</evidence>